<feature type="transmembrane region" description="Helical" evidence="1">
    <location>
        <begin position="12"/>
        <end position="28"/>
    </location>
</feature>
<dbReference type="Proteomes" id="UP000277204">
    <property type="component" value="Unassembled WGS sequence"/>
</dbReference>
<organism evidence="2 3">
    <name type="scientific">Schistosoma margrebowiei</name>
    <dbReference type="NCBI Taxonomy" id="48269"/>
    <lineage>
        <taxon>Eukaryota</taxon>
        <taxon>Metazoa</taxon>
        <taxon>Spiralia</taxon>
        <taxon>Lophotrochozoa</taxon>
        <taxon>Platyhelminthes</taxon>
        <taxon>Trematoda</taxon>
        <taxon>Digenea</taxon>
        <taxon>Strigeidida</taxon>
        <taxon>Schistosomatoidea</taxon>
        <taxon>Schistosomatidae</taxon>
        <taxon>Schistosoma</taxon>
    </lineage>
</organism>
<keyword evidence="3" id="KW-1185">Reference proteome</keyword>
<dbReference type="AlphaFoldDB" id="A0A3P7VY79"/>
<name>A0A3P7VY79_9TREM</name>
<gene>
    <name evidence="2" type="ORF">SMRZ_LOCUS1925</name>
</gene>
<dbReference type="EMBL" id="UZAI01000468">
    <property type="protein sequence ID" value="VDO53331.1"/>
    <property type="molecule type" value="Genomic_DNA"/>
</dbReference>
<reference evidence="2 3" key="1">
    <citation type="submission" date="2018-11" db="EMBL/GenBank/DDBJ databases">
        <authorList>
            <consortium name="Pathogen Informatics"/>
        </authorList>
    </citation>
    <scope>NUCLEOTIDE SEQUENCE [LARGE SCALE GENOMIC DNA]</scope>
    <source>
        <strain evidence="2 3">Zambia</strain>
    </source>
</reference>
<sequence>MQITEWKVCLNWLNGSLVDFLFILNFIANQAKYNIRTTD</sequence>
<evidence type="ECO:0000256" key="1">
    <source>
        <dbReference type="SAM" id="Phobius"/>
    </source>
</evidence>
<keyword evidence="1" id="KW-1133">Transmembrane helix</keyword>
<accession>A0A3P7VY79</accession>
<evidence type="ECO:0000313" key="2">
    <source>
        <dbReference type="EMBL" id="VDO53331.1"/>
    </source>
</evidence>
<protein>
    <submittedName>
        <fullName evidence="2">Uncharacterized protein</fullName>
    </submittedName>
</protein>
<keyword evidence="1" id="KW-0472">Membrane</keyword>
<evidence type="ECO:0000313" key="3">
    <source>
        <dbReference type="Proteomes" id="UP000277204"/>
    </source>
</evidence>
<keyword evidence="1" id="KW-0812">Transmembrane</keyword>
<proteinExistence type="predicted"/>